<reference evidence="2" key="1">
    <citation type="journal article" date="2019" name="Int. J. Syst. Evol. Microbiol.">
        <title>The Global Catalogue of Microorganisms (GCM) 10K type strain sequencing project: providing services to taxonomists for standard genome sequencing and annotation.</title>
        <authorList>
            <consortium name="The Broad Institute Genomics Platform"/>
            <consortium name="The Broad Institute Genome Sequencing Center for Infectious Disease"/>
            <person name="Wu L."/>
            <person name="Ma J."/>
        </authorList>
    </citation>
    <scope>NUCLEOTIDE SEQUENCE [LARGE SCALE GENOMIC DNA]</scope>
    <source>
        <strain evidence="2">KCTC 52490</strain>
    </source>
</reference>
<sequence>MHEKESIIQVKSFEFSVRVIRMYQWLCKEHRIYSLADQVLRSGTGIGSNVEEASGGLTKKEFTAKIGIAYKEARETRYWLRLLGTTDYLDKKTFESMLSDCEELVKILGSIQKTAQANLLKEKLELRVKNVE</sequence>
<dbReference type="NCBIfam" id="TIGR02436">
    <property type="entry name" value="four helix bundle protein"/>
    <property type="match status" value="1"/>
</dbReference>
<dbReference type="EMBL" id="JBHUOM010000002">
    <property type="protein sequence ID" value="MFD2934525.1"/>
    <property type="molecule type" value="Genomic_DNA"/>
</dbReference>
<keyword evidence="2" id="KW-1185">Reference proteome</keyword>
<dbReference type="Gene3D" id="1.20.1440.60">
    <property type="entry name" value="23S rRNA-intervening sequence"/>
    <property type="match status" value="1"/>
</dbReference>
<dbReference type="InterPro" id="IPR012657">
    <property type="entry name" value="23S_rRNA-intervening_sequence"/>
</dbReference>
<comment type="caution">
    <text evidence="1">The sequence shown here is derived from an EMBL/GenBank/DDBJ whole genome shotgun (WGS) entry which is preliminary data.</text>
</comment>
<dbReference type="InterPro" id="IPR036583">
    <property type="entry name" value="23S_rRNA_IVS_sf"/>
</dbReference>
<organism evidence="1 2">
    <name type="scientific">Spirosoma flavum</name>
    <dbReference type="NCBI Taxonomy" id="2048557"/>
    <lineage>
        <taxon>Bacteria</taxon>
        <taxon>Pseudomonadati</taxon>
        <taxon>Bacteroidota</taxon>
        <taxon>Cytophagia</taxon>
        <taxon>Cytophagales</taxon>
        <taxon>Cytophagaceae</taxon>
        <taxon>Spirosoma</taxon>
    </lineage>
</organism>
<evidence type="ECO:0000313" key="2">
    <source>
        <dbReference type="Proteomes" id="UP001597512"/>
    </source>
</evidence>
<name>A0ABW6AL36_9BACT</name>
<dbReference type="Pfam" id="PF05635">
    <property type="entry name" value="23S_rRNA_IVP"/>
    <property type="match status" value="1"/>
</dbReference>
<protein>
    <submittedName>
        <fullName evidence="1">Four helix bundle protein</fullName>
    </submittedName>
</protein>
<evidence type="ECO:0000313" key="1">
    <source>
        <dbReference type="EMBL" id="MFD2934525.1"/>
    </source>
</evidence>
<dbReference type="SUPFAM" id="SSF158446">
    <property type="entry name" value="IVS-encoded protein-like"/>
    <property type="match status" value="1"/>
</dbReference>
<dbReference type="PANTHER" id="PTHR38471">
    <property type="entry name" value="FOUR HELIX BUNDLE PROTEIN"/>
    <property type="match status" value="1"/>
</dbReference>
<dbReference type="Proteomes" id="UP001597512">
    <property type="component" value="Unassembled WGS sequence"/>
</dbReference>
<gene>
    <name evidence="1" type="ORF">ACFS25_12090</name>
</gene>
<dbReference type="RefSeq" id="WP_381500535.1">
    <property type="nucleotide sequence ID" value="NZ_JBHUOM010000002.1"/>
</dbReference>
<accession>A0ABW6AL36</accession>
<proteinExistence type="predicted"/>
<dbReference type="PIRSF" id="PIRSF035652">
    <property type="entry name" value="CHP02436"/>
    <property type="match status" value="1"/>
</dbReference>
<dbReference type="PANTHER" id="PTHR38471:SF2">
    <property type="entry name" value="FOUR HELIX BUNDLE PROTEIN"/>
    <property type="match status" value="1"/>
</dbReference>